<evidence type="ECO:0000313" key="3">
    <source>
        <dbReference type="EMBL" id="MFG6441961.1"/>
    </source>
</evidence>
<protein>
    <submittedName>
        <fullName evidence="3">PEP-CTERM sorting domain-containing protein</fullName>
    </submittedName>
</protein>
<dbReference type="RefSeq" id="WP_394398724.1">
    <property type="nucleotide sequence ID" value="NZ_JBIGHW010000007.1"/>
</dbReference>
<name>A0ABW7FKW4_9BURK</name>
<gene>
    <name evidence="3" type="ORF">ACG0Z3_14845</name>
</gene>
<accession>A0ABW7FKW4</accession>
<comment type="caution">
    <text evidence="3">The sequence shown here is derived from an EMBL/GenBank/DDBJ whole genome shotgun (WGS) entry which is preliminary data.</text>
</comment>
<dbReference type="InterPro" id="IPR024038">
    <property type="entry name" value="MYXO-CTERM"/>
</dbReference>
<keyword evidence="1" id="KW-0732">Signal</keyword>
<evidence type="ECO:0000313" key="4">
    <source>
        <dbReference type="Proteomes" id="UP001606301"/>
    </source>
</evidence>
<dbReference type="NCBIfam" id="TIGR03901">
    <property type="entry name" value="MYXO-CTERM"/>
    <property type="match status" value="1"/>
</dbReference>
<proteinExistence type="predicted"/>
<feature type="domain" description="Ice-binding protein C-terminal" evidence="2">
    <location>
        <begin position="187"/>
        <end position="211"/>
    </location>
</feature>
<evidence type="ECO:0000256" key="1">
    <source>
        <dbReference type="SAM" id="SignalP"/>
    </source>
</evidence>
<dbReference type="Proteomes" id="UP001606301">
    <property type="component" value="Unassembled WGS sequence"/>
</dbReference>
<organism evidence="3 4">
    <name type="scientific">Pelomonas margarita</name>
    <dbReference type="NCBI Taxonomy" id="3299031"/>
    <lineage>
        <taxon>Bacteria</taxon>
        <taxon>Pseudomonadati</taxon>
        <taxon>Pseudomonadota</taxon>
        <taxon>Betaproteobacteria</taxon>
        <taxon>Burkholderiales</taxon>
        <taxon>Sphaerotilaceae</taxon>
        <taxon>Roseateles</taxon>
    </lineage>
</organism>
<dbReference type="Pfam" id="PF07589">
    <property type="entry name" value="PEP-CTERM"/>
    <property type="match status" value="1"/>
</dbReference>
<evidence type="ECO:0000259" key="2">
    <source>
        <dbReference type="Pfam" id="PF07589"/>
    </source>
</evidence>
<feature type="chain" id="PRO_5046677169" evidence="1">
    <location>
        <begin position="22"/>
        <end position="215"/>
    </location>
</feature>
<feature type="signal peptide" evidence="1">
    <location>
        <begin position="1"/>
        <end position="21"/>
    </location>
</feature>
<sequence>MRLLAHTAALALLGLPLASHALDGVTDPQGDFLATFAGSAANSADLDVVAATVLYNASTDTFTLKATMDGNVGTTATGLYVWGVNRGAGVASFANNLGLNGVRFDRVVLLNANGTGTVAGAGALPTGSVVISGKTITATVSGALLPSTGFANKLDYTFNLWPRNTTFAGVSAISDFAPNNANFTATPVPEPASAAMLLGGLGLVALYRRRRQSNS</sequence>
<reference evidence="3 4" key="1">
    <citation type="submission" date="2024-08" db="EMBL/GenBank/DDBJ databases">
        <authorList>
            <person name="Lu H."/>
        </authorList>
    </citation>
    <scope>NUCLEOTIDE SEQUENCE [LARGE SCALE GENOMIC DNA]</scope>
    <source>
        <strain evidence="3 4">LKC17W</strain>
    </source>
</reference>
<dbReference type="NCBIfam" id="TIGR02595">
    <property type="entry name" value="PEP_CTERM"/>
    <property type="match status" value="1"/>
</dbReference>
<dbReference type="EMBL" id="JBIGHW010000007">
    <property type="protein sequence ID" value="MFG6441961.1"/>
    <property type="molecule type" value="Genomic_DNA"/>
</dbReference>
<dbReference type="InterPro" id="IPR013424">
    <property type="entry name" value="Ice-binding_C"/>
</dbReference>
<keyword evidence="4" id="KW-1185">Reference proteome</keyword>